<dbReference type="EMBL" id="RYFC01000001">
    <property type="protein sequence ID" value="RTZ49556.1"/>
    <property type="molecule type" value="Genomic_DNA"/>
</dbReference>
<dbReference type="Proteomes" id="UP000276953">
    <property type="component" value="Unassembled WGS sequence"/>
</dbReference>
<accession>A0A432DZ46</accession>
<evidence type="ECO:0000313" key="1">
    <source>
        <dbReference type="EMBL" id="RTZ49556.1"/>
    </source>
</evidence>
<dbReference type="AlphaFoldDB" id="A0A432DZ46"/>
<gene>
    <name evidence="1" type="ORF">EJ377_03510</name>
</gene>
<sequence>MKKTFLPHSMAIFIKASRSGNRRTIPKTHYISITAQIGDKTIQVPAEEIENLFQVSNQSAACYYDRENDTLYISINNSEVPVRM</sequence>
<name>A0A432DZ46_9FLAO</name>
<organism evidence="1 2">
    <name type="scientific">Chryseobacterium arthrosphaerae</name>
    <dbReference type="NCBI Taxonomy" id="651561"/>
    <lineage>
        <taxon>Bacteria</taxon>
        <taxon>Pseudomonadati</taxon>
        <taxon>Bacteroidota</taxon>
        <taxon>Flavobacteriia</taxon>
        <taxon>Flavobacteriales</taxon>
        <taxon>Weeksellaceae</taxon>
        <taxon>Chryseobacterium group</taxon>
        <taxon>Chryseobacterium</taxon>
    </lineage>
</organism>
<reference evidence="1 2" key="1">
    <citation type="submission" date="2018-12" db="EMBL/GenBank/DDBJ databases">
        <title>Draft Genome Sequence of Chryseobacterium arthrosphaerae strain ED882-96 Isolated from the Blood of a Patient with Liver Cirrhosis in Taiwan.</title>
        <authorList>
            <person name="Lin J.-N."/>
            <person name="Lai C.-H."/>
            <person name="Yang C.-H."/>
            <person name="Huang Y.-H."/>
        </authorList>
    </citation>
    <scope>NUCLEOTIDE SEQUENCE [LARGE SCALE GENOMIC DNA]</scope>
    <source>
        <strain evidence="1 2">ED882-96</strain>
    </source>
</reference>
<evidence type="ECO:0000313" key="2">
    <source>
        <dbReference type="Proteomes" id="UP000276953"/>
    </source>
</evidence>
<comment type="caution">
    <text evidence="1">The sequence shown here is derived from an EMBL/GenBank/DDBJ whole genome shotgun (WGS) entry which is preliminary data.</text>
</comment>
<proteinExistence type="predicted"/>
<protein>
    <submittedName>
        <fullName evidence="1">Uncharacterized protein</fullName>
    </submittedName>
</protein>